<accession>A0A8H6BS77</accession>
<protein>
    <submittedName>
        <fullName evidence="1">Uncharacterized protein</fullName>
    </submittedName>
</protein>
<dbReference type="Gene3D" id="3.40.50.720">
    <property type="entry name" value="NAD(P)-binding Rossmann-like Domain"/>
    <property type="match status" value="1"/>
</dbReference>
<dbReference type="AlphaFoldDB" id="A0A8H6BS77"/>
<comment type="caution">
    <text evidence="1">The sequence shown here is derived from an EMBL/GenBank/DDBJ whole genome shotgun (WGS) entry which is preliminary data.</text>
</comment>
<sequence>MSITKLHSVHNFRVPCPITQVLLKQSNEKGPKVVGTIRSNEKGDFLKENLKAAKLASENLTWEIVEDNSIKEAFDKALKKTS</sequence>
<dbReference type="Proteomes" id="UP000536275">
    <property type="component" value="Unassembled WGS sequence"/>
</dbReference>
<reference evidence="1 2" key="1">
    <citation type="submission" date="2020-03" db="EMBL/GenBank/DDBJ databases">
        <title>FDA dAtabase for Regulatory Grade micrObial Sequences (FDA-ARGOS): Supporting development and validation of Infectious Disease Dx tests.</title>
        <authorList>
            <person name="Campos J."/>
            <person name="Goldberg B."/>
            <person name="Tallon L."/>
            <person name="Sadzewicz L."/>
            <person name="Vavikolanu K."/>
            <person name="Mehta A."/>
            <person name="Aluvathingal J."/>
            <person name="Nadendla S."/>
            <person name="Nandy P."/>
            <person name="Geyer C."/>
            <person name="Yan Y."/>
            <person name="Sichtig H."/>
        </authorList>
    </citation>
    <scope>NUCLEOTIDE SEQUENCE [LARGE SCALE GENOMIC DNA]</scope>
    <source>
        <strain evidence="1 2">FDAARGOS_656</strain>
    </source>
</reference>
<name>A0A8H6BS77_CANAX</name>
<evidence type="ECO:0000313" key="2">
    <source>
        <dbReference type="Proteomes" id="UP000536275"/>
    </source>
</evidence>
<dbReference type="EMBL" id="JABWAD010000060">
    <property type="protein sequence ID" value="KAF6063597.1"/>
    <property type="molecule type" value="Genomic_DNA"/>
</dbReference>
<evidence type="ECO:0000313" key="1">
    <source>
        <dbReference type="EMBL" id="KAF6063597.1"/>
    </source>
</evidence>
<proteinExistence type="predicted"/>
<gene>
    <name evidence="1" type="ORF">FOB64_005230</name>
</gene>
<organism evidence="1 2">
    <name type="scientific">Candida albicans</name>
    <name type="common">Yeast</name>
    <dbReference type="NCBI Taxonomy" id="5476"/>
    <lineage>
        <taxon>Eukaryota</taxon>
        <taxon>Fungi</taxon>
        <taxon>Dikarya</taxon>
        <taxon>Ascomycota</taxon>
        <taxon>Saccharomycotina</taxon>
        <taxon>Pichiomycetes</taxon>
        <taxon>Debaryomycetaceae</taxon>
        <taxon>Candida/Lodderomyces clade</taxon>
        <taxon>Candida</taxon>
    </lineage>
</organism>